<protein>
    <submittedName>
        <fullName evidence="1">Uncharacterized protein</fullName>
    </submittedName>
</protein>
<dbReference type="AlphaFoldDB" id="A0A6C0CE28"/>
<organism evidence="1">
    <name type="scientific">viral metagenome</name>
    <dbReference type="NCBI Taxonomy" id="1070528"/>
    <lineage>
        <taxon>unclassified sequences</taxon>
        <taxon>metagenomes</taxon>
        <taxon>organismal metagenomes</taxon>
    </lineage>
</organism>
<dbReference type="EMBL" id="MN739393">
    <property type="protein sequence ID" value="QHT02402.1"/>
    <property type="molecule type" value="Genomic_DNA"/>
</dbReference>
<reference evidence="1" key="1">
    <citation type="journal article" date="2020" name="Nature">
        <title>Giant virus diversity and host interactions through global metagenomics.</title>
        <authorList>
            <person name="Schulz F."/>
            <person name="Roux S."/>
            <person name="Paez-Espino D."/>
            <person name="Jungbluth S."/>
            <person name="Walsh D.A."/>
            <person name="Denef V.J."/>
            <person name="McMahon K.D."/>
            <person name="Konstantinidis K.T."/>
            <person name="Eloe-Fadrosh E.A."/>
            <person name="Kyrpides N.C."/>
            <person name="Woyke T."/>
        </authorList>
    </citation>
    <scope>NUCLEOTIDE SEQUENCE</scope>
    <source>
        <strain evidence="1">GVMAG-M-3300020565-3</strain>
    </source>
</reference>
<evidence type="ECO:0000313" key="1">
    <source>
        <dbReference type="EMBL" id="QHT02402.1"/>
    </source>
</evidence>
<name>A0A6C0CE28_9ZZZZ</name>
<sequence>MLYVAICVYMCLYVYYMIPDIIPDMCLYDNKSILDIPHNI</sequence>
<proteinExistence type="predicted"/>
<accession>A0A6C0CE28</accession>